<dbReference type="EMBL" id="LVLJ01002686">
    <property type="protein sequence ID" value="OAE24068.1"/>
    <property type="molecule type" value="Genomic_DNA"/>
</dbReference>
<protein>
    <submittedName>
        <fullName evidence="2">Uncharacterized protein</fullName>
    </submittedName>
</protein>
<gene>
    <name evidence="2" type="ORF">AXG93_2402s1270</name>
</gene>
<evidence type="ECO:0000313" key="3">
    <source>
        <dbReference type="Proteomes" id="UP000077202"/>
    </source>
</evidence>
<keyword evidence="3" id="KW-1185">Reference proteome</keyword>
<accession>A0A176VTA8</accession>
<proteinExistence type="predicted"/>
<sequence length="142" mass="14044">MAGRLEGRQAGSGARAARDGHAADALPSARTGRFGGEPGGGTCARLSSAYTNNAAPSTAIAGRAGRAFLLDRGLRVAALHALDPARIAGQRAGFQISCGVEAGDVVKAQVPTSANTSRILASSLSNAPSSGAEEAQVSSGLD</sequence>
<dbReference type="AlphaFoldDB" id="A0A176VTA8"/>
<comment type="caution">
    <text evidence="2">The sequence shown here is derived from an EMBL/GenBank/DDBJ whole genome shotgun (WGS) entry which is preliminary data.</text>
</comment>
<evidence type="ECO:0000256" key="1">
    <source>
        <dbReference type="SAM" id="MobiDB-lite"/>
    </source>
</evidence>
<evidence type="ECO:0000313" key="2">
    <source>
        <dbReference type="EMBL" id="OAE24068.1"/>
    </source>
</evidence>
<feature type="region of interest" description="Disordered" evidence="1">
    <location>
        <begin position="120"/>
        <end position="142"/>
    </location>
</feature>
<feature type="compositionally biased region" description="Polar residues" evidence="1">
    <location>
        <begin position="120"/>
        <end position="129"/>
    </location>
</feature>
<dbReference type="Proteomes" id="UP000077202">
    <property type="component" value="Unassembled WGS sequence"/>
</dbReference>
<feature type="region of interest" description="Disordered" evidence="1">
    <location>
        <begin position="1"/>
        <end position="46"/>
    </location>
</feature>
<reference evidence="2" key="1">
    <citation type="submission" date="2016-03" db="EMBL/GenBank/DDBJ databases">
        <title>Mechanisms controlling the formation of the plant cell surface in tip-growing cells are functionally conserved among land plants.</title>
        <authorList>
            <person name="Honkanen S."/>
            <person name="Jones V.A."/>
            <person name="Morieri G."/>
            <person name="Champion C."/>
            <person name="Hetherington A.J."/>
            <person name="Kelly S."/>
            <person name="Saint-Marcoux D."/>
            <person name="Proust H."/>
            <person name="Prescott H."/>
            <person name="Dolan L."/>
        </authorList>
    </citation>
    <scope>NUCLEOTIDE SEQUENCE [LARGE SCALE GENOMIC DNA]</scope>
    <source>
        <tissue evidence="2">Whole gametophyte</tissue>
    </source>
</reference>
<name>A0A176VTA8_MARPO</name>
<organism evidence="2 3">
    <name type="scientific">Marchantia polymorpha subsp. ruderalis</name>
    <dbReference type="NCBI Taxonomy" id="1480154"/>
    <lineage>
        <taxon>Eukaryota</taxon>
        <taxon>Viridiplantae</taxon>
        <taxon>Streptophyta</taxon>
        <taxon>Embryophyta</taxon>
        <taxon>Marchantiophyta</taxon>
        <taxon>Marchantiopsida</taxon>
        <taxon>Marchantiidae</taxon>
        <taxon>Marchantiales</taxon>
        <taxon>Marchantiaceae</taxon>
        <taxon>Marchantia</taxon>
    </lineage>
</organism>
<feature type="compositionally biased region" description="Gly residues" evidence="1">
    <location>
        <begin position="33"/>
        <end position="42"/>
    </location>
</feature>